<feature type="region of interest" description="Disordered" evidence="1">
    <location>
        <begin position="641"/>
        <end position="667"/>
    </location>
</feature>
<evidence type="ECO:0000259" key="3">
    <source>
        <dbReference type="Pfam" id="PF12295"/>
    </source>
</evidence>
<keyword evidence="5" id="KW-1185">Reference proteome</keyword>
<dbReference type="PANTHER" id="PTHR47184">
    <property type="entry name" value="PHOSPHATIDYLINOSITOL 3-AND 4-KINASE FAMILY PROTEIN-RELATED"/>
    <property type="match status" value="1"/>
</dbReference>
<feature type="compositionally biased region" description="Low complexity" evidence="1">
    <location>
        <begin position="653"/>
        <end position="667"/>
    </location>
</feature>
<dbReference type="Pfam" id="PF12295">
    <property type="entry name" value="Symplekin_C"/>
    <property type="match status" value="1"/>
</dbReference>
<dbReference type="Gene3D" id="1.25.10.10">
    <property type="entry name" value="Leucine-rich Repeat Variant"/>
    <property type="match status" value="1"/>
</dbReference>
<feature type="region of interest" description="Disordered" evidence="1">
    <location>
        <begin position="553"/>
        <end position="572"/>
    </location>
</feature>
<dbReference type="InterPro" id="IPR032460">
    <property type="entry name" value="Symplekin/Pta1_N"/>
</dbReference>
<dbReference type="GO" id="GO:0005847">
    <property type="term" value="C:mRNA cleavage and polyadenylation specificity factor complex"/>
    <property type="evidence" value="ECO:0000318"/>
    <property type="project" value="GO_Central"/>
</dbReference>
<feature type="region of interest" description="Disordered" evidence="1">
    <location>
        <begin position="1281"/>
        <end position="1303"/>
    </location>
</feature>
<evidence type="ECO:0000313" key="5">
    <source>
        <dbReference type="Proteomes" id="UP000036987"/>
    </source>
</evidence>
<sequence length="1303" mass="144046">MDYEGRGRHLVSEGFGPSGRYLPDLPILVDLKGQVSPEYRDPARAIALLRKLDGNLTKESIGLMPVLVSFLNHEVADVVRQSIISGAGFICAVLQEITLQFRNSGLMERWIEDIWSWALKFKDAVCSILLRPDSVQIKELAVKFLEVFVLLFTVEVNDYERSFGEGNPQNLDISKFVGKHQIFDPTALLLEVKQCLDLLLDLLKSAASLRGSLTIVIINCLATIGRKRPVHFSTILASLLAFDPDFGISRGAHSASIRYSLKNAFSGFLRYMHHPSFVESRDKLLWALRTMSPGESTEQLIRQSDKISKSMERAARESRINKDNDLSSNQGGLGDSILKKHVHTFDDSDEKTLKRVRLNISNSVIAPDVDEDVMDIENGISPKSSLLDGNFNAVDQMIAMIGAMLAEGERGARSLEILISQIQPELLADIVMANMKYLPNAALFPLSSRLGNIPNASQTPSHVPVSVSLSSNAAGISISHSSEKCSQIVENSITTSVSLSTDASPTSNLTSDSRRDPRRDPRRLDPRRVVASGGADPLPSNIDKTLHSGFDSSVTSLTPKSEDTKVESSSSLVTSTLKIESCMSPELSIAPIIDSQISQESSILPDHIPEAGPLSDIQYSSHLTPSPVRINQDLDESIHSEGTANEDFDSDLPETTPSAFSSTASSEQTSQELPLIPDYIELSNDQIDLLKKNTILRIIEDYKPVNFTFIGTRLSLIARLVAQTNDTDELILIIQKHIIFNYHHQKGHDLALHILYHLYAIMTSELEESISYASVIYEKFLLAMAKSLHDSLPTSDKSLSRFLGEVPFLPDSAFKFLEDICHSSTNHHGKDDFDGDRVTQGLGIVWSLILLRPQTRQSCLNIALKYSIHPHDEVRTKAIRLVANKLYQLSYATEEIEQFAKSKLLSLIDDKVHDVILSPTDFNEQRTEVSNLDTCISGSQNSEPSFSGSDSTRSSQFNVSTSQAQQYTSLFFALCKKKEAYLQILFDVYGRAPKSVKQAIHRHIPLLIRNVGKLYSNLLRIISDPPAGSKNLLMLVLQILTVETTPSAELIATVKHLFETKLKDASVMIPLLSSLSKDEVLPIFPRLVDLPIEKFQTGLARILEGSAHTGPALSPAEVLIAIHNIDPKKDNVPLKKVMDACTACFEQRTVFTQHVLAKSLKDLVDQMPLPQLFMRTVIQAISAFPTLVDFVMEILSKLVVKQIWKTPKLWIGFIKLASQTQPHSFNVLLELPPPQLEYFLSKHGNLRASLSAHASQPSIRNSLPRSILAIFGITVNEQQSSSSSHTLLPSPSASSTPSTAALT</sequence>
<feature type="region of interest" description="Disordered" evidence="1">
    <location>
        <begin position="497"/>
        <end position="547"/>
    </location>
</feature>
<gene>
    <name evidence="4" type="ORF">ZOSMA_94G00300</name>
</gene>
<dbReference type="PANTHER" id="PTHR47184:SF3">
    <property type="entry name" value="PHOSPHATIDYLINOSITOL 3-AND 4-KINASE FAMILY PROTEIN-RELATED"/>
    <property type="match status" value="1"/>
</dbReference>
<dbReference type="OrthoDB" id="331600at2759"/>
<dbReference type="Proteomes" id="UP000036987">
    <property type="component" value="Unassembled WGS sequence"/>
</dbReference>
<dbReference type="InterPro" id="IPR011989">
    <property type="entry name" value="ARM-like"/>
</dbReference>
<evidence type="ECO:0008006" key="6">
    <source>
        <dbReference type="Google" id="ProtNLM"/>
    </source>
</evidence>
<comment type="caution">
    <text evidence="4">The sequence shown here is derived from an EMBL/GenBank/DDBJ whole genome shotgun (WGS) entry which is preliminary data.</text>
</comment>
<evidence type="ECO:0000256" key="1">
    <source>
        <dbReference type="SAM" id="MobiDB-lite"/>
    </source>
</evidence>
<evidence type="ECO:0000313" key="4">
    <source>
        <dbReference type="EMBL" id="KMZ56506.1"/>
    </source>
</evidence>
<dbReference type="InterPro" id="IPR022075">
    <property type="entry name" value="Symplekin_C"/>
</dbReference>
<feature type="domain" description="Symplekin C-terminal" evidence="3">
    <location>
        <begin position="1064"/>
        <end position="1241"/>
    </location>
</feature>
<organism evidence="4 5">
    <name type="scientific">Zostera marina</name>
    <name type="common">Eelgrass</name>
    <dbReference type="NCBI Taxonomy" id="29655"/>
    <lineage>
        <taxon>Eukaryota</taxon>
        <taxon>Viridiplantae</taxon>
        <taxon>Streptophyta</taxon>
        <taxon>Embryophyta</taxon>
        <taxon>Tracheophyta</taxon>
        <taxon>Spermatophyta</taxon>
        <taxon>Magnoliopsida</taxon>
        <taxon>Liliopsida</taxon>
        <taxon>Zosteraceae</taxon>
        <taxon>Zostera</taxon>
    </lineage>
</organism>
<feature type="domain" description="Symplekin/Pta1 N-terminal" evidence="2">
    <location>
        <begin position="77"/>
        <end position="275"/>
    </location>
</feature>
<evidence type="ECO:0000259" key="2">
    <source>
        <dbReference type="Pfam" id="PF11935"/>
    </source>
</evidence>
<feature type="region of interest" description="Disordered" evidence="1">
    <location>
        <begin position="933"/>
        <end position="954"/>
    </location>
</feature>
<feature type="compositionally biased region" description="Basic and acidic residues" evidence="1">
    <location>
        <begin position="512"/>
        <end position="528"/>
    </location>
</feature>
<dbReference type="EMBL" id="LFYR01002171">
    <property type="protein sequence ID" value="KMZ56506.1"/>
    <property type="molecule type" value="Genomic_DNA"/>
</dbReference>
<dbReference type="STRING" id="29655.A0A0K9NIB1"/>
<proteinExistence type="predicted"/>
<feature type="compositionally biased region" description="Polar residues" evidence="1">
    <location>
        <begin position="497"/>
        <end position="511"/>
    </location>
</feature>
<protein>
    <recommendedName>
        <fullName evidence="6">Symplekin</fullName>
    </recommendedName>
</protein>
<name>A0A0K9NIB1_ZOSMR</name>
<dbReference type="Pfam" id="PF11935">
    <property type="entry name" value="SYMPK_PTA1_N"/>
    <property type="match status" value="1"/>
</dbReference>
<dbReference type="OMA" id="LQINKCG"/>
<accession>A0A0K9NIB1</accession>
<reference evidence="5" key="1">
    <citation type="journal article" date="2016" name="Nature">
        <title>The genome of the seagrass Zostera marina reveals angiosperm adaptation to the sea.</title>
        <authorList>
            <person name="Olsen J.L."/>
            <person name="Rouze P."/>
            <person name="Verhelst B."/>
            <person name="Lin Y.-C."/>
            <person name="Bayer T."/>
            <person name="Collen J."/>
            <person name="Dattolo E."/>
            <person name="De Paoli E."/>
            <person name="Dittami S."/>
            <person name="Maumus F."/>
            <person name="Michel G."/>
            <person name="Kersting A."/>
            <person name="Lauritano C."/>
            <person name="Lohaus R."/>
            <person name="Toepel M."/>
            <person name="Tonon T."/>
            <person name="Vanneste K."/>
            <person name="Amirebrahimi M."/>
            <person name="Brakel J."/>
            <person name="Bostroem C."/>
            <person name="Chovatia M."/>
            <person name="Grimwood J."/>
            <person name="Jenkins J.W."/>
            <person name="Jueterbock A."/>
            <person name="Mraz A."/>
            <person name="Stam W.T."/>
            <person name="Tice H."/>
            <person name="Bornberg-Bauer E."/>
            <person name="Green P.J."/>
            <person name="Pearson G.A."/>
            <person name="Procaccini G."/>
            <person name="Duarte C.M."/>
            <person name="Schmutz J."/>
            <person name="Reusch T.B.H."/>
            <person name="Van de Peer Y."/>
        </authorList>
    </citation>
    <scope>NUCLEOTIDE SEQUENCE [LARGE SCALE GENOMIC DNA]</scope>
    <source>
        <strain evidence="5">cv. Finnish</strain>
    </source>
</reference>